<dbReference type="InterPro" id="IPR012942">
    <property type="entry name" value="SRR1-like"/>
</dbReference>
<name>A0AAD4EV28_9PEZI</name>
<dbReference type="SUPFAM" id="SSF51556">
    <property type="entry name" value="Metallo-dependent hydrolases"/>
    <property type="match status" value="1"/>
</dbReference>
<evidence type="ECO:0000256" key="1">
    <source>
        <dbReference type="SAM" id="MobiDB-lite"/>
    </source>
</evidence>
<evidence type="ECO:0000313" key="4">
    <source>
        <dbReference type="Proteomes" id="UP001197093"/>
    </source>
</evidence>
<keyword evidence="4" id="KW-1185">Reference proteome</keyword>
<evidence type="ECO:0000313" key="3">
    <source>
        <dbReference type="EMBL" id="KAG7288042.1"/>
    </source>
</evidence>
<dbReference type="AlphaFoldDB" id="A0AAD4EV28"/>
<proteinExistence type="predicted"/>
<protein>
    <recommendedName>
        <fullName evidence="2">SRR1-like domain-containing protein</fullName>
    </recommendedName>
</protein>
<reference evidence="3" key="1">
    <citation type="submission" date="2023-02" db="EMBL/GenBank/DDBJ databases">
        <authorList>
            <person name="Palmer J.M."/>
        </authorList>
    </citation>
    <scope>NUCLEOTIDE SEQUENCE</scope>
    <source>
        <strain evidence="3">FW57</strain>
    </source>
</reference>
<feature type="domain" description="SRR1-like" evidence="2">
    <location>
        <begin position="191"/>
        <end position="311"/>
    </location>
</feature>
<dbReference type="InterPro" id="IPR053044">
    <property type="entry name" value="Metallo-hydrolase/TatD-type"/>
</dbReference>
<feature type="region of interest" description="Disordered" evidence="1">
    <location>
        <begin position="490"/>
        <end position="509"/>
    </location>
</feature>
<dbReference type="EMBL" id="JAHCVI010000003">
    <property type="protein sequence ID" value="KAG7288042.1"/>
    <property type="molecule type" value="Genomic_DNA"/>
</dbReference>
<sequence length="715" mass="78993">MAAAQQLISTKYHAGIPLFTKDAIRDVVQQLERCKNDGTLDQGVSITGLDGRSVWFPIETGNEYRWARQENGPEIKRFLTKPFLHYTTFDRLLATEEDFFSPTRSYLPFELAHQTELRNTQTDEPVENPILAYDYGAVRTKFDHDRQAWEASDHCAQLKSLLASAGIPAGTNKVVAFACCTMAWREEVGVKSRCVDQHTLALTMRDFLASQQGQHGGDVGAVRCFAQDPAYVEIDERILQEEGVTVLDDPRGFLEVDEASVVISASPNIPLRQIVADIARPAVLIWDKVEGIDEDGNRTDPVSDRVVDMMKDYTELEFPFQDTSFEADFPWHIGVCDAHCHPTDTMSSTAHIPSMRAHTLTIMATRSQDQDLVASVASSHPAAPSSRIIPAFGWHPWFSHQLYDDTTAATPQNSTYDPSLSPAAAKAAHYTAVLSPAPDDKFIAALPDPLPLSAFLAATRQRILDSPSGGATLIGEIGLDKAFRLPWPWPASSADSPAERDETLTPGGREGRMLSPHHVRMPHQVAVLTAQLRLAGELGVGVSVHGVQAHGVLFEALRGLWKGHEREVEEEEDYWSEDEGEERFGAGKAKKGGVEGKKGKAYKPMPFPPRVCLHSFSGSPQTVQQYLNPAIPLKVFFSFSAVINLSTAGGESKFPDVVRACPDDRLLVESDLHCAGEEMDRVLEDISRRVCAIKGWSLEDGLARIRRNYEEFIHG</sequence>
<feature type="compositionally biased region" description="Acidic residues" evidence="1">
    <location>
        <begin position="571"/>
        <end position="581"/>
    </location>
</feature>
<dbReference type="InterPro" id="IPR032466">
    <property type="entry name" value="Metal_Hydrolase"/>
</dbReference>
<dbReference type="Pfam" id="PF07985">
    <property type="entry name" value="SRR1"/>
    <property type="match status" value="1"/>
</dbReference>
<organism evidence="3 4">
    <name type="scientific">Staphylotrichum longicolle</name>
    <dbReference type="NCBI Taxonomy" id="669026"/>
    <lineage>
        <taxon>Eukaryota</taxon>
        <taxon>Fungi</taxon>
        <taxon>Dikarya</taxon>
        <taxon>Ascomycota</taxon>
        <taxon>Pezizomycotina</taxon>
        <taxon>Sordariomycetes</taxon>
        <taxon>Sordariomycetidae</taxon>
        <taxon>Sordariales</taxon>
        <taxon>Chaetomiaceae</taxon>
        <taxon>Staphylotrichum</taxon>
    </lineage>
</organism>
<dbReference type="PANTHER" id="PTHR47345:SF1">
    <property type="entry name" value="CUT9-INTERACTING PROTEIN SCN1"/>
    <property type="match status" value="1"/>
</dbReference>
<dbReference type="Gene3D" id="3.20.20.140">
    <property type="entry name" value="Metal-dependent hydrolases"/>
    <property type="match status" value="1"/>
</dbReference>
<feature type="region of interest" description="Disordered" evidence="1">
    <location>
        <begin position="571"/>
        <end position="597"/>
    </location>
</feature>
<dbReference type="PANTHER" id="PTHR47345">
    <property type="entry name" value="CUT9-INTERACTING PROTEIN SCN1"/>
    <property type="match status" value="1"/>
</dbReference>
<dbReference type="Pfam" id="PF01026">
    <property type="entry name" value="TatD_DNase"/>
    <property type="match status" value="1"/>
</dbReference>
<accession>A0AAD4EV28</accession>
<evidence type="ECO:0000259" key="2">
    <source>
        <dbReference type="Pfam" id="PF07985"/>
    </source>
</evidence>
<comment type="caution">
    <text evidence="3">The sequence shown here is derived from an EMBL/GenBank/DDBJ whole genome shotgun (WGS) entry which is preliminary data.</text>
</comment>
<dbReference type="GO" id="GO:0016788">
    <property type="term" value="F:hydrolase activity, acting on ester bonds"/>
    <property type="evidence" value="ECO:0007669"/>
    <property type="project" value="InterPro"/>
</dbReference>
<dbReference type="InterPro" id="IPR001130">
    <property type="entry name" value="TatD-like"/>
</dbReference>
<gene>
    <name evidence="3" type="ORF">NEMBOFW57_007562</name>
</gene>
<dbReference type="Proteomes" id="UP001197093">
    <property type="component" value="Unassembled WGS sequence"/>
</dbReference>